<dbReference type="CDD" id="cd00093">
    <property type="entry name" value="HTH_XRE"/>
    <property type="match status" value="1"/>
</dbReference>
<name>A0A0F8XQA5_9ZZZZ</name>
<dbReference type="InterPro" id="IPR010982">
    <property type="entry name" value="Lambda_DNA-bd_dom_sf"/>
</dbReference>
<reference evidence="1" key="1">
    <citation type="journal article" date="2015" name="Nature">
        <title>Complex archaea that bridge the gap between prokaryotes and eukaryotes.</title>
        <authorList>
            <person name="Spang A."/>
            <person name="Saw J.H."/>
            <person name="Jorgensen S.L."/>
            <person name="Zaremba-Niedzwiedzka K."/>
            <person name="Martijn J."/>
            <person name="Lind A.E."/>
            <person name="van Eijk R."/>
            <person name="Schleper C."/>
            <person name="Guy L."/>
            <person name="Ettema T.J."/>
        </authorList>
    </citation>
    <scope>NUCLEOTIDE SEQUENCE</scope>
</reference>
<gene>
    <name evidence="1" type="ORF">LCGC14_2916790</name>
</gene>
<sequence length="145" mass="16209">MRNTRTINTKSIPTDYKGLMEIFPLRPIRDDIDLDNSLELVDDLAVINKPTADQADYLDVLSTMIEAYERDNMDDFLSRSGPIGRLKFLLTEHSMSGSDLGRVLGNRTTGPAVLRGERGLSQRHIKKLARYFGVNPGLFLSPAKG</sequence>
<comment type="caution">
    <text evidence="1">The sequence shown here is derived from an EMBL/GenBank/DDBJ whole genome shotgun (WGS) entry which is preliminary data.</text>
</comment>
<protein>
    <recommendedName>
        <fullName evidence="2">HTH cro/C1-type domain-containing protein</fullName>
    </recommendedName>
</protein>
<evidence type="ECO:0000313" key="1">
    <source>
        <dbReference type="EMBL" id="KKK71153.1"/>
    </source>
</evidence>
<accession>A0A0F8XQA5</accession>
<organism evidence="1">
    <name type="scientific">marine sediment metagenome</name>
    <dbReference type="NCBI Taxonomy" id="412755"/>
    <lineage>
        <taxon>unclassified sequences</taxon>
        <taxon>metagenomes</taxon>
        <taxon>ecological metagenomes</taxon>
    </lineage>
</organism>
<dbReference type="InterPro" id="IPR001387">
    <property type="entry name" value="Cro/C1-type_HTH"/>
</dbReference>
<evidence type="ECO:0008006" key="2">
    <source>
        <dbReference type="Google" id="ProtNLM"/>
    </source>
</evidence>
<dbReference type="AlphaFoldDB" id="A0A0F8XQA5"/>
<proteinExistence type="predicted"/>
<dbReference type="SUPFAM" id="SSF47413">
    <property type="entry name" value="lambda repressor-like DNA-binding domains"/>
    <property type="match status" value="1"/>
</dbReference>
<dbReference type="EMBL" id="LAZR01057863">
    <property type="protein sequence ID" value="KKK71153.1"/>
    <property type="molecule type" value="Genomic_DNA"/>
</dbReference>
<dbReference type="GO" id="GO:0003677">
    <property type="term" value="F:DNA binding"/>
    <property type="evidence" value="ECO:0007669"/>
    <property type="project" value="InterPro"/>
</dbReference>